<proteinExistence type="predicted"/>
<evidence type="ECO:0000313" key="2">
    <source>
        <dbReference type="Proteomes" id="UP000070134"/>
    </source>
</evidence>
<dbReference type="EMBL" id="CP014518">
    <property type="protein sequence ID" value="AMM31611.1"/>
    <property type="molecule type" value="Genomic_DNA"/>
</dbReference>
<dbReference type="OrthoDB" id="4948849at2"/>
<dbReference type="AlphaFoldDB" id="A0A126ZYF0"/>
<name>A0A126ZYF0_9MICC</name>
<organism evidence="1 2">
    <name type="scientific">Sinomonas atrocyanea</name>
    <dbReference type="NCBI Taxonomy" id="37927"/>
    <lineage>
        <taxon>Bacteria</taxon>
        <taxon>Bacillati</taxon>
        <taxon>Actinomycetota</taxon>
        <taxon>Actinomycetes</taxon>
        <taxon>Micrococcales</taxon>
        <taxon>Micrococcaceae</taxon>
        <taxon>Sinomonas</taxon>
    </lineage>
</organism>
<evidence type="ECO:0000313" key="1">
    <source>
        <dbReference type="EMBL" id="AMM31611.1"/>
    </source>
</evidence>
<dbReference type="Proteomes" id="UP000070134">
    <property type="component" value="Chromosome"/>
</dbReference>
<keyword evidence="2" id="KW-1185">Reference proteome</keyword>
<dbReference type="RefSeq" id="WP_141305505.1">
    <property type="nucleotide sequence ID" value="NZ_BJMO01000018.1"/>
</dbReference>
<sequence>MEDPRLLARRMVGQDPACINDLWLRYWANGGDVHRAEFDAHLSSSDDWEAFELKVLAWAIEDLSGQLH</sequence>
<gene>
    <name evidence="1" type="ORF">SA2016_0925</name>
</gene>
<dbReference type="KEGG" id="satk:SA2016_0925"/>
<reference evidence="1 2" key="1">
    <citation type="submission" date="2016-02" db="EMBL/GenBank/DDBJ databases">
        <title>Complete genome of Sinomonas atrocyanea KCTC 3377.</title>
        <authorList>
            <person name="Kim K.M."/>
        </authorList>
    </citation>
    <scope>NUCLEOTIDE SEQUENCE [LARGE SCALE GENOMIC DNA]</scope>
    <source>
        <strain evidence="1 2">KCTC 3377</strain>
    </source>
</reference>
<protein>
    <submittedName>
        <fullName evidence="1">Uncharacterized protein</fullName>
    </submittedName>
</protein>
<accession>A0A126ZYF0</accession>